<keyword evidence="3" id="KW-1185">Reference proteome</keyword>
<protein>
    <submittedName>
        <fullName evidence="2">Uncharacterized protein</fullName>
    </submittedName>
</protein>
<dbReference type="Proteomes" id="UP001341840">
    <property type="component" value="Unassembled WGS sequence"/>
</dbReference>
<comment type="caution">
    <text evidence="2">The sequence shown here is derived from an EMBL/GenBank/DDBJ whole genome shotgun (WGS) entry which is preliminary data.</text>
</comment>
<proteinExistence type="predicted"/>
<accession>A0ABU6VXC5</accession>
<evidence type="ECO:0000313" key="2">
    <source>
        <dbReference type="EMBL" id="MED6178052.1"/>
    </source>
</evidence>
<feature type="compositionally biased region" description="Basic and acidic residues" evidence="1">
    <location>
        <begin position="1"/>
        <end position="11"/>
    </location>
</feature>
<reference evidence="2 3" key="1">
    <citation type="journal article" date="2023" name="Plants (Basel)">
        <title>Bridging the Gap: Combining Genomics and Transcriptomics Approaches to Understand Stylosanthes scabra, an Orphan Legume from the Brazilian Caatinga.</title>
        <authorList>
            <person name="Ferreira-Neto J.R.C."/>
            <person name="da Silva M.D."/>
            <person name="Binneck E."/>
            <person name="de Melo N.F."/>
            <person name="da Silva R.H."/>
            <person name="de Melo A.L.T.M."/>
            <person name="Pandolfi V."/>
            <person name="Bustamante F.O."/>
            <person name="Brasileiro-Vidal A.C."/>
            <person name="Benko-Iseppon A.M."/>
        </authorList>
    </citation>
    <scope>NUCLEOTIDE SEQUENCE [LARGE SCALE GENOMIC DNA]</scope>
    <source>
        <tissue evidence="2">Leaves</tissue>
    </source>
</reference>
<name>A0ABU6VXC5_9FABA</name>
<dbReference type="EMBL" id="JASCZI010154543">
    <property type="protein sequence ID" value="MED6178052.1"/>
    <property type="molecule type" value="Genomic_DNA"/>
</dbReference>
<gene>
    <name evidence="2" type="ORF">PIB30_104049</name>
</gene>
<feature type="region of interest" description="Disordered" evidence="1">
    <location>
        <begin position="1"/>
        <end position="93"/>
    </location>
</feature>
<feature type="compositionally biased region" description="Basic and acidic residues" evidence="1">
    <location>
        <begin position="19"/>
        <end position="29"/>
    </location>
</feature>
<feature type="non-terminal residue" evidence="2">
    <location>
        <position position="116"/>
    </location>
</feature>
<sequence>MTLKKASKETKLPMANHRSRLDHVLDGHGPKVTSTKARGARKAHSSHIWPTSETWPKCNPAGSHLTSSHVWPMSKTWPKRDQPRPLPKLTQTNFEQARSCLNILKISSQAHTPSSQ</sequence>
<evidence type="ECO:0000256" key="1">
    <source>
        <dbReference type="SAM" id="MobiDB-lite"/>
    </source>
</evidence>
<evidence type="ECO:0000313" key="3">
    <source>
        <dbReference type="Proteomes" id="UP001341840"/>
    </source>
</evidence>
<organism evidence="2 3">
    <name type="scientific">Stylosanthes scabra</name>
    <dbReference type="NCBI Taxonomy" id="79078"/>
    <lineage>
        <taxon>Eukaryota</taxon>
        <taxon>Viridiplantae</taxon>
        <taxon>Streptophyta</taxon>
        <taxon>Embryophyta</taxon>
        <taxon>Tracheophyta</taxon>
        <taxon>Spermatophyta</taxon>
        <taxon>Magnoliopsida</taxon>
        <taxon>eudicotyledons</taxon>
        <taxon>Gunneridae</taxon>
        <taxon>Pentapetalae</taxon>
        <taxon>rosids</taxon>
        <taxon>fabids</taxon>
        <taxon>Fabales</taxon>
        <taxon>Fabaceae</taxon>
        <taxon>Papilionoideae</taxon>
        <taxon>50 kb inversion clade</taxon>
        <taxon>dalbergioids sensu lato</taxon>
        <taxon>Dalbergieae</taxon>
        <taxon>Pterocarpus clade</taxon>
        <taxon>Stylosanthes</taxon>
    </lineage>
</organism>